<dbReference type="Pfam" id="PF00528">
    <property type="entry name" value="BPD_transp_1"/>
    <property type="match status" value="1"/>
</dbReference>
<feature type="transmembrane region" description="Helical" evidence="5">
    <location>
        <begin position="144"/>
        <end position="168"/>
    </location>
</feature>
<dbReference type="SUPFAM" id="SSF161098">
    <property type="entry name" value="MetI-like"/>
    <property type="match status" value="1"/>
</dbReference>
<evidence type="ECO:0000256" key="3">
    <source>
        <dbReference type="ARBA" id="ARBA00022989"/>
    </source>
</evidence>
<dbReference type="PANTHER" id="PTHR42727">
    <property type="entry name" value="PHOSPHATE TRANSPORT SYSTEM PERMEASE PROTEIN"/>
    <property type="match status" value="1"/>
</dbReference>
<keyword evidence="4 5" id="KW-0472">Membrane</keyword>
<dbReference type="InterPro" id="IPR000515">
    <property type="entry name" value="MetI-like"/>
</dbReference>
<keyword evidence="3 5" id="KW-1133">Transmembrane helix</keyword>
<evidence type="ECO:0000259" key="6">
    <source>
        <dbReference type="PROSITE" id="PS50928"/>
    </source>
</evidence>
<feature type="domain" description="ABC transmembrane type-1" evidence="6">
    <location>
        <begin position="104"/>
        <end position="318"/>
    </location>
</feature>
<reference evidence="7" key="1">
    <citation type="submission" date="2014-06" db="EMBL/GenBank/DDBJ databases">
        <title>Key roles for freshwater Actinobacteria revealed by deep metagenomic sequencing.</title>
        <authorList>
            <person name="Ghai R."/>
            <person name="Mizuno C.M."/>
            <person name="Picazo A."/>
            <person name="Camacho A."/>
            <person name="Rodriguez-Valera F."/>
        </authorList>
    </citation>
    <scope>NUCLEOTIDE SEQUENCE</scope>
</reference>
<feature type="transmembrane region" description="Helical" evidence="5">
    <location>
        <begin position="230"/>
        <end position="248"/>
    </location>
</feature>
<dbReference type="NCBIfam" id="TIGR02138">
    <property type="entry name" value="phosphate_pstC"/>
    <property type="match status" value="1"/>
</dbReference>
<proteinExistence type="predicted"/>
<comment type="subcellular location">
    <subcellularLocation>
        <location evidence="1">Membrane</location>
        <topology evidence="1">Multi-pass membrane protein</topology>
    </subcellularLocation>
</comment>
<dbReference type="EMBL" id="JNSL01000228">
    <property type="protein sequence ID" value="KGA11848.1"/>
    <property type="molecule type" value="Genomic_DNA"/>
</dbReference>
<sequence length="329" mass="34589">MNKKSAASSILVIDSVAGAKGPAQLPGPSNMSHFAGRPRPGEKIIKGLLAFAAGLTVVITVGILIALIVPGVEFFVNVPIWDFLFGTRWTPMFADKSFGVLPLVSATLWTTVLALIVAIPFGLGAAVLMSEFAHPKLRAVLKPILEVLAGIPTVVYGLFALQFIQLVVFKEWLQLDTGAFSVLAAGLVMGIMIIPTIASISEDAMSAVPMSLRQGSAALGANRMQTSVRVVFPAALSGIIAAIILGVSRAVGETMIVAIAAGSQARIVTGPLEAGQTMTGFIANSALGDSRVGSLEYNTLFAVGLLLFVITLIINFISIRLVNRFRQVY</sequence>
<gene>
    <name evidence="7" type="ORF">GM51_22210</name>
</gene>
<dbReference type="InterPro" id="IPR011864">
    <property type="entry name" value="Phosphate_PstC"/>
</dbReference>
<dbReference type="GO" id="GO:0005315">
    <property type="term" value="F:phosphate transmembrane transporter activity"/>
    <property type="evidence" value="ECO:0007669"/>
    <property type="project" value="InterPro"/>
</dbReference>
<name>A0A094S2D5_9ZZZZ</name>
<feature type="transmembrane region" description="Helical" evidence="5">
    <location>
        <begin position="300"/>
        <end position="322"/>
    </location>
</feature>
<feature type="transmembrane region" description="Helical" evidence="5">
    <location>
        <begin position="47"/>
        <end position="69"/>
    </location>
</feature>
<dbReference type="Gene3D" id="1.10.3720.10">
    <property type="entry name" value="MetI-like"/>
    <property type="match status" value="1"/>
</dbReference>
<dbReference type="CDD" id="cd06261">
    <property type="entry name" value="TM_PBP2"/>
    <property type="match status" value="1"/>
</dbReference>
<comment type="caution">
    <text evidence="7">The sequence shown here is derived from an EMBL/GenBank/DDBJ whole genome shotgun (WGS) entry which is preliminary data.</text>
</comment>
<dbReference type="PROSITE" id="PS50928">
    <property type="entry name" value="ABC_TM1"/>
    <property type="match status" value="1"/>
</dbReference>
<evidence type="ECO:0000256" key="2">
    <source>
        <dbReference type="ARBA" id="ARBA00022692"/>
    </source>
</evidence>
<dbReference type="GO" id="GO:0006817">
    <property type="term" value="P:phosphate ion transport"/>
    <property type="evidence" value="ECO:0007669"/>
    <property type="project" value="InterPro"/>
</dbReference>
<dbReference type="InterPro" id="IPR035906">
    <property type="entry name" value="MetI-like_sf"/>
</dbReference>
<dbReference type="AlphaFoldDB" id="A0A094S2D5"/>
<evidence type="ECO:0000256" key="1">
    <source>
        <dbReference type="ARBA" id="ARBA00004141"/>
    </source>
</evidence>
<protein>
    <recommendedName>
        <fullName evidence="6">ABC transmembrane type-1 domain-containing protein</fullName>
    </recommendedName>
</protein>
<evidence type="ECO:0000313" key="7">
    <source>
        <dbReference type="EMBL" id="KGA11848.1"/>
    </source>
</evidence>
<evidence type="ECO:0000256" key="4">
    <source>
        <dbReference type="ARBA" id="ARBA00023136"/>
    </source>
</evidence>
<dbReference type="PANTHER" id="PTHR42727:SF1">
    <property type="entry name" value="PHOSPHATE TRANSPORT SYSTEM PERMEASE"/>
    <property type="match status" value="1"/>
</dbReference>
<accession>A0A094S2D5</accession>
<organism evidence="7">
    <name type="scientific">freshwater metagenome</name>
    <dbReference type="NCBI Taxonomy" id="449393"/>
    <lineage>
        <taxon>unclassified sequences</taxon>
        <taxon>metagenomes</taxon>
        <taxon>ecological metagenomes</taxon>
    </lineage>
</organism>
<feature type="transmembrane region" description="Helical" evidence="5">
    <location>
        <begin position="108"/>
        <end position="132"/>
    </location>
</feature>
<keyword evidence="2 5" id="KW-0812">Transmembrane</keyword>
<feature type="transmembrane region" description="Helical" evidence="5">
    <location>
        <begin position="180"/>
        <end position="200"/>
    </location>
</feature>
<dbReference type="GO" id="GO:0016020">
    <property type="term" value="C:membrane"/>
    <property type="evidence" value="ECO:0007669"/>
    <property type="project" value="UniProtKB-SubCell"/>
</dbReference>
<evidence type="ECO:0000256" key="5">
    <source>
        <dbReference type="SAM" id="Phobius"/>
    </source>
</evidence>